<organism evidence="12 13">
    <name type="scientific">Solanum verrucosum</name>
    <dbReference type="NCBI Taxonomy" id="315347"/>
    <lineage>
        <taxon>Eukaryota</taxon>
        <taxon>Viridiplantae</taxon>
        <taxon>Streptophyta</taxon>
        <taxon>Embryophyta</taxon>
        <taxon>Tracheophyta</taxon>
        <taxon>Spermatophyta</taxon>
        <taxon>Magnoliopsida</taxon>
        <taxon>eudicotyledons</taxon>
        <taxon>Gunneridae</taxon>
        <taxon>Pentapetalae</taxon>
        <taxon>asterids</taxon>
        <taxon>lamiids</taxon>
        <taxon>Solanales</taxon>
        <taxon>Solanaceae</taxon>
        <taxon>Solanoideae</taxon>
        <taxon>Solaneae</taxon>
        <taxon>Solanum</taxon>
    </lineage>
</organism>
<dbReference type="Gene3D" id="1.10.8.430">
    <property type="entry name" value="Helical domain of apoptotic protease-activating factors"/>
    <property type="match status" value="1"/>
</dbReference>
<keyword evidence="4" id="KW-0677">Repeat</keyword>
<dbReference type="GO" id="GO:0043531">
    <property type="term" value="F:ADP binding"/>
    <property type="evidence" value="ECO:0007669"/>
    <property type="project" value="InterPro"/>
</dbReference>
<protein>
    <recommendedName>
        <fullName evidence="2">ADP-ribosyl cyclase/cyclic ADP-ribose hydrolase</fullName>
        <ecNumber evidence="2">3.2.2.6</ecNumber>
    </recommendedName>
</protein>
<keyword evidence="13" id="KW-1185">Reference proteome</keyword>
<evidence type="ECO:0000256" key="4">
    <source>
        <dbReference type="ARBA" id="ARBA00022737"/>
    </source>
</evidence>
<evidence type="ECO:0000256" key="1">
    <source>
        <dbReference type="ARBA" id="ARBA00004170"/>
    </source>
</evidence>
<sequence length="1158" mass="131191">MDGLAETGSSSSSASSLWPCTYDVFLSFRGEDVRKNFVDHLYTALQQRGIHTFKDDEKLERGKSISPSLFKAIEESMISIIIFSQNYASSSWCLDELVKITQCMKLRGQIVLPVFYDVDPSVVRKQKANVGEFFAKHELDFIDDGERVKRWRTAMMEAANVSGWDLPNIANGHESKCIEQIVECVMEILDHTASDATENLVGIRSRMGTVYSLLNLESDKVQFVGIWGMSGIGKTTIARAIYDKIFRYFQGTTFLHEVGENSAKHGIQHLQQILLSELLLLKDLRINNVFEGTSLVRRRLNGKRVLIVLDDVNHGNQLDALAKSHDWFGAGSIIIITTKDKQLLRQYNVDKMYKVSLLNTDESIELLSSYAFQKHHPKSGYGEIIAEVVRYAGGLPLALKVLGSSLYGGGMIEWRETVERLKQIPEGEIVEKLKVSFNGLSEIDQKIFLDIACFFKGKKKGSVIRILRSFSFTPVIGIRNLIEKSLVTVSKGRIVMHQLIQEMGWCIVRKEASNNLGKYSRLWSPDDILHVLSENTGTEAVEGIWLHLPIPKDINVGAEAFKYTDNLRLLKIHNASVSVAPDCLPNKLIWLHWHGYPMKSLPAGFRAERLVCLKMQYSRVVHLWKGIKVLHKLKFLNLSHSQKLVSCPDFTGVPNLEKLVLEDCSSIIEIHPSVGYLKNLVLLNLKNCRNLKSLPNNIRLDNLETLILSGCLKLANFPEITSDMNCLSEVYLEATDVKELPSSIERLTGLQLMNLGYCRNLTNLPKTIGRLKSLRILILSGCSKLEKLPEELGHIAILEELYCDETAIQSSPSSITLLKSLKILSFHGCKGMVSQTWNSLFLAWLRPRKHNQKPTSLMFSSFSGLFSLRKLDLSDCCMLDEGIPSDLGCLSSLVELNLSGNNFVDISQASLNMLPRLRILELVSCERLERLPEPPTTIEEVFADNCTSLMTDNVRILTYYKMLQRISFTNCVGLLENQQMHDMATSLWLHLFKKCIVKSGHFSIYLPGEQVPEWFGYKLNGTSVSMQLPNDWYNDKFMGFAICVVSDLETTWLSVHEGYLQEMPGISIEFTIKSHLRRSTSCLMNIGFVGTNKNVASDHTCLAYVPFEDYWSMYKNHIDSPNNWYQIDFSANSLRKHIFLKSWGIRLVYTDDLQIFTS</sequence>
<dbReference type="GO" id="GO:0061809">
    <property type="term" value="F:NAD+ nucleosidase activity, cyclic ADP-ribose generating"/>
    <property type="evidence" value="ECO:0007669"/>
    <property type="project" value="UniProtKB-EC"/>
</dbReference>
<dbReference type="InterPro" id="IPR058192">
    <property type="entry name" value="WHD_ROQ1-like"/>
</dbReference>
<gene>
    <name evidence="12" type="ORF">MTR67_019420</name>
</gene>
<dbReference type="Pfam" id="PF23282">
    <property type="entry name" value="WHD_ROQ1"/>
    <property type="match status" value="1"/>
</dbReference>
<keyword evidence="9" id="KW-0472">Membrane</keyword>
<dbReference type="InterPro" id="IPR027417">
    <property type="entry name" value="P-loop_NTPase"/>
</dbReference>
<dbReference type="FunFam" id="3.40.50.10140:FF:000007">
    <property type="entry name" value="Disease resistance protein (TIR-NBS-LRR class)"/>
    <property type="match status" value="1"/>
</dbReference>
<dbReference type="GO" id="GO:0006952">
    <property type="term" value="P:defense response"/>
    <property type="evidence" value="ECO:0007669"/>
    <property type="project" value="InterPro"/>
</dbReference>
<dbReference type="SUPFAM" id="SSF52200">
    <property type="entry name" value="Toll/Interleukin receptor TIR domain"/>
    <property type="match status" value="1"/>
</dbReference>
<proteinExistence type="predicted"/>
<comment type="catalytic activity">
    <reaction evidence="10">
        <text>NAD(+) + H2O = ADP-D-ribose + nicotinamide + H(+)</text>
        <dbReference type="Rhea" id="RHEA:16301"/>
        <dbReference type="ChEBI" id="CHEBI:15377"/>
        <dbReference type="ChEBI" id="CHEBI:15378"/>
        <dbReference type="ChEBI" id="CHEBI:17154"/>
        <dbReference type="ChEBI" id="CHEBI:57540"/>
        <dbReference type="ChEBI" id="CHEBI:57967"/>
        <dbReference type="EC" id="3.2.2.6"/>
    </reaction>
    <physiologicalReaction direction="left-to-right" evidence="10">
        <dbReference type="Rhea" id="RHEA:16302"/>
    </physiologicalReaction>
</comment>
<name>A0AAF0TTX9_SOLVR</name>
<evidence type="ECO:0000256" key="6">
    <source>
        <dbReference type="ARBA" id="ARBA00022821"/>
    </source>
</evidence>
<dbReference type="PRINTS" id="PR00364">
    <property type="entry name" value="DISEASERSIST"/>
</dbReference>
<dbReference type="AlphaFoldDB" id="A0AAF0TTX9"/>
<evidence type="ECO:0000313" key="12">
    <source>
        <dbReference type="EMBL" id="WMV26035.1"/>
    </source>
</evidence>
<dbReference type="InterPro" id="IPR045344">
    <property type="entry name" value="C-JID"/>
</dbReference>
<dbReference type="SUPFAM" id="SSF52540">
    <property type="entry name" value="P-loop containing nucleoside triphosphate hydrolases"/>
    <property type="match status" value="1"/>
</dbReference>
<dbReference type="Pfam" id="PF20160">
    <property type="entry name" value="C-JID"/>
    <property type="match status" value="1"/>
</dbReference>
<evidence type="ECO:0000256" key="2">
    <source>
        <dbReference type="ARBA" id="ARBA00011982"/>
    </source>
</evidence>
<evidence type="ECO:0000256" key="10">
    <source>
        <dbReference type="ARBA" id="ARBA00047304"/>
    </source>
</evidence>
<evidence type="ECO:0000313" key="13">
    <source>
        <dbReference type="Proteomes" id="UP001234989"/>
    </source>
</evidence>
<dbReference type="InterPro" id="IPR032675">
    <property type="entry name" value="LRR_dom_sf"/>
</dbReference>
<dbReference type="SMART" id="SM00255">
    <property type="entry name" value="TIR"/>
    <property type="match status" value="1"/>
</dbReference>
<dbReference type="PROSITE" id="PS50104">
    <property type="entry name" value="TIR"/>
    <property type="match status" value="1"/>
</dbReference>
<dbReference type="Pfam" id="PF01582">
    <property type="entry name" value="TIR"/>
    <property type="match status" value="1"/>
</dbReference>
<dbReference type="EMBL" id="CP133615">
    <property type="protein sequence ID" value="WMV26035.1"/>
    <property type="molecule type" value="Genomic_DNA"/>
</dbReference>
<dbReference type="PANTHER" id="PTHR11017:SF573">
    <property type="entry name" value="ADP-RIBOSYL CYCLASE_CYCLIC ADP-RIBOSE HYDROLASE"/>
    <property type="match status" value="1"/>
</dbReference>
<evidence type="ECO:0000259" key="11">
    <source>
        <dbReference type="PROSITE" id="PS50104"/>
    </source>
</evidence>
<keyword evidence="6" id="KW-0611">Plant defense</keyword>
<evidence type="ECO:0000256" key="7">
    <source>
        <dbReference type="ARBA" id="ARBA00023027"/>
    </source>
</evidence>
<dbReference type="InterPro" id="IPR042197">
    <property type="entry name" value="Apaf_helical"/>
</dbReference>
<dbReference type="GO" id="GO:0007165">
    <property type="term" value="P:signal transduction"/>
    <property type="evidence" value="ECO:0007669"/>
    <property type="project" value="InterPro"/>
</dbReference>
<feature type="domain" description="TIR" evidence="11">
    <location>
        <begin position="20"/>
        <end position="189"/>
    </location>
</feature>
<dbReference type="InterPro" id="IPR002182">
    <property type="entry name" value="NB-ARC"/>
</dbReference>
<accession>A0AAF0TTX9</accession>
<dbReference type="Gene3D" id="3.40.50.10140">
    <property type="entry name" value="Toll/interleukin-1 receptor homology (TIR) domain"/>
    <property type="match status" value="1"/>
</dbReference>
<dbReference type="Proteomes" id="UP001234989">
    <property type="component" value="Chromosome 4"/>
</dbReference>
<dbReference type="EC" id="3.2.2.6" evidence="2"/>
<dbReference type="InterPro" id="IPR044974">
    <property type="entry name" value="Disease_R_plants"/>
</dbReference>
<evidence type="ECO:0000256" key="3">
    <source>
        <dbReference type="ARBA" id="ARBA00022614"/>
    </source>
</evidence>
<dbReference type="InterPro" id="IPR000157">
    <property type="entry name" value="TIR_dom"/>
</dbReference>
<dbReference type="Gene3D" id="3.80.10.10">
    <property type="entry name" value="Ribonuclease Inhibitor"/>
    <property type="match status" value="3"/>
</dbReference>
<dbReference type="PANTHER" id="PTHR11017">
    <property type="entry name" value="LEUCINE-RICH REPEAT-CONTAINING PROTEIN"/>
    <property type="match status" value="1"/>
</dbReference>
<dbReference type="GO" id="GO:0005524">
    <property type="term" value="F:ATP binding"/>
    <property type="evidence" value="ECO:0007669"/>
    <property type="project" value="UniProtKB-KW"/>
</dbReference>
<keyword evidence="3" id="KW-0433">Leucine-rich repeat</keyword>
<dbReference type="Pfam" id="PF00931">
    <property type="entry name" value="NB-ARC"/>
    <property type="match status" value="1"/>
</dbReference>
<comment type="subcellular location">
    <subcellularLocation>
        <location evidence="1">Membrane</location>
        <topology evidence="1">Peripheral membrane protein</topology>
    </subcellularLocation>
</comment>
<reference evidence="12" key="1">
    <citation type="submission" date="2023-08" db="EMBL/GenBank/DDBJ databases">
        <title>A de novo genome assembly of Solanum verrucosum Schlechtendal, a Mexican diploid species geographically isolated from the other diploid A-genome species in potato relatives.</title>
        <authorList>
            <person name="Hosaka K."/>
        </authorList>
    </citation>
    <scope>NUCLEOTIDE SEQUENCE</scope>
    <source>
        <tissue evidence="12">Young leaves</tissue>
    </source>
</reference>
<dbReference type="InterPro" id="IPR035897">
    <property type="entry name" value="Toll_tir_struct_dom_sf"/>
</dbReference>
<keyword evidence="5" id="KW-0378">Hydrolase</keyword>
<keyword evidence="7" id="KW-0520">NAD</keyword>
<dbReference type="Gene3D" id="3.40.50.300">
    <property type="entry name" value="P-loop containing nucleotide triphosphate hydrolases"/>
    <property type="match status" value="1"/>
</dbReference>
<dbReference type="Pfam" id="PF23286">
    <property type="entry name" value="LRR_13"/>
    <property type="match status" value="1"/>
</dbReference>
<evidence type="ECO:0000256" key="9">
    <source>
        <dbReference type="ARBA" id="ARBA00023136"/>
    </source>
</evidence>
<evidence type="ECO:0000256" key="5">
    <source>
        <dbReference type="ARBA" id="ARBA00022801"/>
    </source>
</evidence>
<keyword evidence="8" id="KW-0175">Coiled coil</keyword>
<evidence type="ECO:0000256" key="8">
    <source>
        <dbReference type="ARBA" id="ARBA00023054"/>
    </source>
</evidence>
<dbReference type="InterPro" id="IPR058546">
    <property type="entry name" value="RPS4B/Roq1-like_LRR"/>
</dbReference>
<dbReference type="GO" id="GO:0016020">
    <property type="term" value="C:membrane"/>
    <property type="evidence" value="ECO:0007669"/>
    <property type="project" value="UniProtKB-SubCell"/>
</dbReference>
<dbReference type="SUPFAM" id="SSF52058">
    <property type="entry name" value="L domain-like"/>
    <property type="match status" value="1"/>
</dbReference>